<reference evidence="2 3" key="1">
    <citation type="journal article" date="2013" name="Mar. Genomics">
        <title>Expression of sulfatases in Rhodopirellula baltica and the diversity of sulfatases in the genus Rhodopirellula.</title>
        <authorList>
            <person name="Wegner C.E."/>
            <person name="Richter-Heitmann T."/>
            <person name="Klindworth A."/>
            <person name="Klockow C."/>
            <person name="Richter M."/>
            <person name="Achstetter T."/>
            <person name="Glockner F.O."/>
            <person name="Harder J."/>
        </authorList>
    </citation>
    <scope>NUCLEOTIDE SEQUENCE [LARGE SCALE GENOMIC DNA]</scope>
    <source>
        <strain evidence="2 3">SH398</strain>
    </source>
</reference>
<dbReference type="STRING" id="1263868.RESH_02844"/>
<dbReference type="PATRIC" id="fig|1263868.3.peg.3078"/>
<protein>
    <submittedName>
        <fullName evidence="2">Uncharacterized protein</fullName>
    </submittedName>
</protein>
<evidence type="ECO:0000313" key="2">
    <source>
        <dbReference type="EMBL" id="EMI26584.1"/>
    </source>
</evidence>
<feature type="region of interest" description="Disordered" evidence="1">
    <location>
        <begin position="1"/>
        <end position="24"/>
    </location>
</feature>
<accession>M5SK33</accession>
<feature type="compositionally biased region" description="Basic residues" evidence="1">
    <location>
        <begin position="1"/>
        <end position="15"/>
    </location>
</feature>
<name>M5SK33_9BACT</name>
<organism evidence="2 3">
    <name type="scientific">Rhodopirellula europaea SH398</name>
    <dbReference type="NCBI Taxonomy" id="1263868"/>
    <lineage>
        <taxon>Bacteria</taxon>
        <taxon>Pseudomonadati</taxon>
        <taxon>Planctomycetota</taxon>
        <taxon>Planctomycetia</taxon>
        <taxon>Pirellulales</taxon>
        <taxon>Pirellulaceae</taxon>
        <taxon>Rhodopirellula</taxon>
    </lineage>
</organism>
<gene>
    <name evidence="2" type="ORF">RESH_02844</name>
</gene>
<dbReference type="EMBL" id="ANOF01000089">
    <property type="protein sequence ID" value="EMI26584.1"/>
    <property type="molecule type" value="Genomic_DNA"/>
</dbReference>
<proteinExistence type="predicted"/>
<comment type="caution">
    <text evidence="2">The sequence shown here is derived from an EMBL/GenBank/DDBJ whole genome shotgun (WGS) entry which is preliminary data.</text>
</comment>
<sequence length="42" mass="4762">MLKKAVGHSTKKRNFKANASGSQEFSRFQNRFASATQREFIG</sequence>
<dbReference type="Proteomes" id="UP000011996">
    <property type="component" value="Unassembled WGS sequence"/>
</dbReference>
<evidence type="ECO:0000313" key="3">
    <source>
        <dbReference type="Proteomes" id="UP000011996"/>
    </source>
</evidence>
<dbReference type="AlphaFoldDB" id="M5SK33"/>
<evidence type="ECO:0000256" key="1">
    <source>
        <dbReference type="SAM" id="MobiDB-lite"/>
    </source>
</evidence>